<evidence type="ECO:0000313" key="2">
    <source>
        <dbReference type="EMBL" id="MPM18465.1"/>
    </source>
</evidence>
<accession>A0A644XQR1</accession>
<proteinExistence type="predicted"/>
<feature type="transmembrane region" description="Helical" evidence="1">
    <location>
        <begin position="44"/>
        <end position="69"/>
    </location>
</feature>
<evidence type="ECO:0000256" key="1">
    <source>
        <dbReference type="SAM" id="Phobius"/>
    </source>
</evidence>
<dbReference type="EMBL" id="VSSQ01002989">
    <property type="protein sequence ID" value="MPM18465.1"/>
    <property type="molecule type" value="Genomic_DNA"/>
</dbReference>
<keyword evidence="1" id="KW-0472">Membrane</keyword>
<organism evidence="2">
    <name type="scientific">bioreactor metagenome</name>
    <dbReference type="NCBI Taxonomy" id="1076179"/>
    <lineage>
        <taxon>unclassified sequences</taxon>
        <taxon>metagenomes</taxon>
        <taxon>ecological metagenomes</taxon>
    </lineage>
</organism>
<sequence>MKYLLLLPTAIFCTIGLMLALQMVPPNSNMGFRAGRTLSDEAVWYAVNANVGWTLVLSGLVSAAIIWRVFALDLNLSVKCLTATATLIGSAILAVIVGILTV</sequence>
<feature type="transmembrane region" description="Helical" evidence="1">
    <location>
        <begin position="81"/>
        <end position="100"/>
    </location>
</feature>
<name>A0A644XQR1_9ZZZZ</name>
<keyword evidence="1" id="KW-1133">Transmembrane helix</keyword>
<comment type="caution">
    <text evidence="2">The sequence shown here is derived from an EMBL/GenBank/DDBJ whole genome shotgun (WGS) entry which is preliminary data.</text>
</comment>
<dbReference type="AlphaFoldDB" id="A0A644XQR1"/>
<keyword evidence="1" id="KW-0812">Transmembrane</keyword>
<protein>
    <recommendedName>
        <fullName evidence="3">SdpI family protein</fullName>
    </recommendedName>
</protein>
<evidence type="ECO:0008006" key="3">
    <source>
        <dbReference type="Google" id="ProtNLM"/>
    </source>
</evidence>
<dbReference type="Pfam" id="PF13630">
    <property type="entry name" value="SdpI"/>
    <property type="match status" value="1"/>
</dbReference>
<gene>
    <name evidence="2" type="ORF">SDC9_64876</name>
</gene>
<dbReference type="InterPro" id="IPR025962">
    <property type="entry name" value="SdpI/YhfL"/>
</dbReference>
<reference evidence="2" key="1">
    <citation type="submission" date="2019-08" db="EMBL/GenBank/DDBJ databases">
        <authorList>
            <person name="Kucharzyk K."/>
            <person name="Murdoch R.W."/>
            <person name="Higgins S."/>
            <person name="Loffler F."/>
        </authorList>
    </citation>
    <scope>NUCLEOTIDE SEQUENCE</scope>
</reference>